<comment type="caution">
    <text evidence="1">The sequence shown here is derived from an EMBL/GenBank/DDBJ whole genome shotgun (WGS) entry which is preliminary data.</text>
</comment>
<evidence type="ECO:0000313" key="1">
    <source>
        <dbReference type="EMBL" id="CAH9078649.1"/>
    </source>
</evidence>
<proteinExistence type="predicted"/>
<reference evidence="1" key="1">
    <citation type="submission" date="2022-07" db="EMBL/GenBank/DDBJ databases">
        <authorList>
            <person name="Macas J."/>
            <person name="Novak P."/>
            <person name="Neumann P."/>
        </authorList>
    </citation>
    <scope>NUCLEOTIDE SEQUENCE</scope>
</reference>
<dbReference type="EMBL" id="CAMAPE010000010">
    <property type="protein sequence ID" value="CAH9078649.1"/>
    <property type="molecule type" value="Genomic_DNA"/>
</dbReference>
<gene>
    <name evidence="1" type="ORF">CEURO_LOCUS6872</name>
</gene>
<keyword evidence="2" id="KW-1185">Reference proteome</keyword>
<dbReference type="AlphaFoldDB" id="A0A9P1E520"/>
<dbReference type="Proteomes" id="UP001152484">
    <property type="component" value="Unassembled WGS sequence"/>
</dbReference>
<organism evidence="1 2">
    <name type="scientific">Cuscuta europaea</name>
    <name type="common">European dodder</name>
    <dbReference type="NCBI Taxonomy" id="41803"/>
    <lineage>
        <taxon>Eukaryota</taxon>
        <taxon>Viridiplantae</taxon>
        <taxon>Streptophyta</taxon>
        <taxon>Embryophyta</taxon>
        <taxon>Tracheophyta</taxon>
        <taxon>Spermatophyta</taxon>
        <taxon>Magnoliopsida</taxon>
        <taxon>eudicotyledons</taxon>
        <taxon>Gunneridae</taxon>
        <taxon>Pentapetalae</taxon>
        <taxon>asterids</taxon>
        <taxon>lamiids</taxon>
        <taxon>Solanales</taxon>
        <taxon>Convolvulaceae</taxon>
        <taxon>Cuscuteae</taxon>
        <taxon>Cuscuta</taxon>
        <taxon>Cuscuta subgen. Cuscuta</taxon>
    </lineage>
</organism>
<evidence type="ECO:0000313" key="2">
    <source>
        <dbReference type="Proteomes" id="UP001152484"/>
    </source>
</evidence>
<name>A0A9P1E520_CUSEU</name>
<protein>
    <submittedName>
        <fullName evidence="1">Uncharacterized protein</fullName>
    </submittedName>
</protein>
<dbReference type="OrthoDB" id="1001981at2759"/>
<accession>A0A9P1E520</accession>
<sequence length="329" mass="37199">MFTGPLLFLMICYFDRLQFKGQVLVNVFPAIKFWIKDRIDKRVKDERKLGFGLGKVKPRIMPVEEETEQKGDELLTKEECEKEIVAVAQKFSDAFVEFSKLPSTISKKFPNSDILKKIYLTIADYFINQANGDQNMAHKERLSEKCVLEEDDDFFNEPGTMEALEKLEKAAFLKFAMPSFDLGIEFNMTQGASTSKVDQNAMMTETAADVEAVMTENVADVEHVMTETAPDVEDVVIQTVGDLINQSAATGEDNEEVGVAGEDKTAAGEELNKEVENKQENVELKPYTRKRKLKKLGDVSVNYRSPFLKNNRRLCKEMSRDVITAFAAL</sequence>